<evidence type="ECO:0000313" key="2">
    <source>
        <dbReference type="Proteomes" id="UP000681027"/>
    </source>
</evidence>
<dbReference type="EMBL" id="JAGYPM010000002">
    <property type="protein sequence ID" value="MBS4190479.1"/>
    <property type="molecule type" value="Genomic_DNA"/>
</dbReference>
<proteinExistence type="predicted"/>
<sequence>MPRLAKYNEQNETFGDRNRNRQVYWNTVFVEMKAKAKTALECDEKATIYAQRKVGGKCVRSHQG</sequence>
<evidence type="ECO:0000313" key="1">
    <source>
        <dbReference type="EMBL" id="MBS4190479.1"/>
    </source>
</evidence>
<name>A0ABS5NRP3_9BACI</name>
<gene>
    <name evidence="1" type="ORF">KHA94_09780</name>
</gene>
<organism evidence="1 2">
    <name type="scientific">Cytobacillus citreus</name>
    <dbReference type="NCBI Taxonomy" id="2833586"/>
    <lineage>
        <taxon>Bacteria</taxon>
        <taxon>Bacillati</taxon>
        <taxon>Bacillota</taxon>
        <taxon>Bacilli</taxon>
        <taxon>Bacillales</taxon>
        <taxon>Bacillaceae</taxon>
        <taxon>Cytobacillus</taxon>
    </lineage>
</organism>
<reference evidence="1 2" key="1">
    <citation type="submission" date="2021-05" db="EMBL/GenBank/DDBJ databases">
        <title>Novel Bacillus species.</title>
        <authorList>
            <person name="Liu G."/>
        </authorList>
    </citation>
    <scope>NUCLEOTIDE SEQUENCE [LARGE SCALE GENOMIC DNA]</scope>
    <source>
        <strain evidence="1 2">FJAT-49705</strain>
    </source>
</reference>
<dbReference type="Proteomes" id="UP000681027">
    <property type="component" value="Unassembled WGS sequence"/>
</dbReference>
<dbReference type="RefSeq" id="WP_213101925.1">
    <property type="nucleotide sequence ID" value="NZ_JAGYPM010000002.1"/>
</dbReference>
<keyword evidence="2" id="KW-1185">Reference proteome</keyword>
<comment type="caution">
    <text evidence="1">The sequence shown here is derived from an EMBL/GenBank/DDBJ whole genome shotgun (WGS) entry which is preliminary data.</text>
</comment>
<protein>
    <recommendedName>
        <fullName evidence="3">Transposase</fullName>
    </recommendedName>
</protein>
<accession>A0ABS5NRP3</accession>
<evidence type="ECO:0008006" key="3">
    <source>
        <dbReference type="Google" id="ProtNLM"/>
    </source>
</evidence>